<keyword evidence="1" id="KW-0812">Transmembrane</keyword>
<keyword evidence="3" id="KW-1185">Reference proteome</keyword>
<organism evidence="2 3">
    <name type="scientific">Sinorhizobium kostiense</name>
    <dbReference type="NCBI Taxonomy" id="76747"/>
    <lineage>
        <taxon>Bacteria</taxon>
        <taxon>Pseudomonadati</taxon>
        <taxon>Pseudomonadota</taxon>
        <taxon>Alphaproteobacteria</taxon>
        <taxon>Hyphomicrobiales</taxon>
        <taxon>Rhizobiaceae</taxon>
        <taxon>Sinorhizobium/Ensifer group</taxon>
        <taxon>Sinorhizobium</taxon>
    </lineage>
</organism>
<keyword evidence="1" id="KW-0472">Membrane</keyword>
<proteinExistence type="predicted"/>
<dbReference type="Proteomes" id="UP000730739">
    <property type="component" value="Unassembled WGS sequence"/>
</dbReference>
<dbReference type="RefSeq" id="WP_209604555.1">
    <property type="nucleotide sequence ID" value="NZ_JAGILA010000007.1"/>
</dbReference>
<evidence type="ECO:0000313" key="3">
    <source>
        <dbReference type="Proteomes" id="UP000730739"/>
    </source>
</evidence>
<sequence>MIARFIDHGLPSAGLYVSPAAWLLSTQLNYMLPGLTCSTGLPLVLIAGLLLALVSALSGALSWRAWSARGRPELFGQVENRPHGFLALIGSATSALFTTAILLHATANLFLTGCER</sequence>
<name>A0ABS4R4Y2_9HYPH</name>
<feature type="transmembrane region" description="Helical" evidence="1">
    <location>
        <begin position="41"/>
        <end position="63"/>
    </location>
</feature>
<feature type="transmembrane region" description="Helical" evidence="1">
    <location>
        <begin position="84"/>
        <end position="103"/>
    </location>
</feature>
<evidence type="ECO:0000256" key="1">
    <source>
        <dbReference type="SAM" id="Phobius"/>
    </source>
</evidence>
<gene>
    <name evidence="2" type="ORF">J2Z31_004470</name>
</gene>
<accession>A0ABS4R4Y2</accession>
<protein>
    <submittedName>
        <fullName evidence="2">Uncharacterized protein</fullName>
    </submittedName>
</protein>
<comment type="caution">
    <text evidence="2">The sequence shown here is derived from an EMBL/GenBank/DDBJ whole genome shotgun (WGS) entry which is preliminary data.</text>
</comment>
<evidence type="ECO:0000313" key="2">
    <source>
        <dbReference type="EMBL" id="MBP2237943.1"/>
    </source>
</evidence>
<keyword evidence="1" id="KW-1133">Transmembrane helix</keyword>
<dbReference type="EMBL" id="JAGILA010000007">
    <property type="protein sequence ID" value="MBP2237943.1"/>
    <property type="molecule type" value="Genomic_DNA"/>
</dbReference>
<reference evidence="2 3" key="1">
    <citation type="submission" date="2021-03" db="EMBL/GenBank/DDBJ databases">
        <title>Genomic Encyclopedia of Type Strains, Phase IV (KMG-IV): sequencing the most valuable type-strain genomes for metagenomic binning, comparative biology and taxonomic classification.</title>
        <authorList>
            <person name="Goeker M."/>
        </authorList>
    </citation>
    <scope>NUCLEOTIDE SEQUENCE [LARGE SCALE GENOMIC DNA]</scope>
    <source>
        <strain evidence="2 3">DSM 13372</strain>
    </source>
</reference>